<dbReference type="RefSeq" id="WP_096235202.1">
    <property type="nucleotide sequence ID" value="NZ_CP023422.1"/>
</dbReference>
<dbReference type="KEGG" id="jsv:CNX70_14190"/>
<organism evidence="3 4">
    <name type="scientific">Janthinobacterium svalbardensis</name>
    <dbReference type="NCBI Taxonomy" id="368607"/>
    <lineage>
        <taxon>Bacteria</taxon>
        <taxon>Pseudomonadati</taxon>
        <taxon>Pseudomonadota</taxon>
        <taxon>Betaproteobacteria</taxon>
        <taxon>Burkholderiales</taxon>
        <taxon>Oxalobacteraceae</taxon>
        <taxon>Janthinobacterium</taxon>
    </lineage>
</organism>
<name>A0A290WWV1_9BURK</name>
<sequence length="103" mass="10643">MKRHFLSALLVSMSFLVLAQAPALAQDKPAKPASGETAKPEAPVAGPNAACDVNATVQQCCSAAKCGGDVLSNRDAHNCKVKSSGKSWHPAARNGQPAACQRM</sequence>
<evidence type="ECO:0008006" key="5">
    <source>
        <dbReference type="Google" id="ProtNLM"/>
    </source>
</evidence>
<protein>
    <recommendedName>
        <fullName evidence="5">Secreted protein</fullName>
    </recommendedName>
</protein>
<evidence type="ECO:0000313" key="4">
    <source>
        <dbReference type="Proteomes" id="UP000218437"/>
    </source>
</evidence>
<accession>A0A290WWV1</accession>
<dbReference type="Proteomes" id="UP000218437">
    <property type="component" value="Chromosome"/>
</dbReference>
<feature type="chain" id="PRO_5012335254" description="Secreted protein" evidence="2">
    <location>
        <begin position="26"/>
        <end position="103"/>
    </location>
</feature>
<dbReference type="AlphaFoldDB" id="A0A290WWV1"/>
<reference evidence="3 4" key="1">
    <citation type="submission" date="2017-09" db="EMBL/GenBank/DDBJ databases">
        <title>Complete genome sequence of Janthinobacterium svalbardensis PAMC 27463.</title>
        <authorList>
            <person name="Cho Y.-J."/>
            <person name="Cho A."/>
            <person name="Kim O.-S."/>
            <person name="Lee J.-I."/>
        </authorList>
    </citation>
    <scope>NUCLEOTIDE SEQUENCE [LARGE SCALE GENOMIC DNA]</scope>
    <source>
        <strain evidence="3 4">PAMC 27463</strain>
    </source>
</reference>
<keyword evidence="4" id="KW-1185">Reference proteome</keyword>
<evidence type="ECO:0000256" key="1">
    <source>
        <dbReference type="SAM" id="MobiDB-lite"/>
    </source>
</evidence>
<gene>
    <name evidence="3" type="ORF">CNX70_14190</name>
</gene>
<proteinExistence type="predicted"/>
<feature type="signal peptide" evidence="2">
    <location>
        <begin position="1"/>
        <end position="25"/>
    </location>
</feature>
<evidence type="ECO:0000313" key="3">
    <source>
        <dbReference type="EMBL" id="ATD61178.1"/>
    </source>
</evidence>
<keyword evidence="2" id="KW-0732">Signal</keyword>
<feature type="region of interest" description="Disordered" evidence="1">
    <location>
        <begin position="81"/>
        <end position="103"/>
    </location>
</feature>
<dbReference type="EMBL" id="CP023422">
    <property type="protein sequence ID" value="ATD61178.1"/>
    <property type="molecule type" value="Genomic_DNA"/>
</dbReference>
<evidence type="ECO:0000256" key="2">
    <source>
        <dbReference type="SAM" id="SignalP"/>
    </source>
</evidence>